<feature type="compositionally biased region" description="Basic and acidic residues" evidence="1">
    <location>
        <begin position="238"/>
        <end position="247"/>
    </location>
</feature>
<dbReference type="AlphaFoldDB" id="A0A6G1H5A4"/>
<feature type="region of interest" description="Disordered" evidence="1">
    <location>
        <begin position="64"/>
        <end position="247"/>
    </location>
</feature>
<gene>
    <name evidence="2" type="ORF">K402DRAFT_29650</name>
</gene>
<evidence type="ECO:0000313" key="3">
    <source>
        <dbReference type="Proteomes" id="UP000800041"/>
    </source>
</evidence>
<keyword evidence="3" id="KW-1185">Reference proteome</keyword>
<name>A0A6G1H5A4_9PEZI</name>
<reference evidence="2" key="1">
    <citation type="journal article" date="2020" name="Stud. Mycol.">
        <title>101 Dothideomycetes genomes: a test case for predicting lifestyles and emergence of pathogens.</title>
        <authorList>
            <person name="Haridas S."/>
            <person name="Albert R."/>
            <person name="Binder M."/>
            <person name="Bloem J."/>
            <person name="Labutti K."/>
            <person name="Salamov A."/>
            <person name="Andreopoulos B."/>
            <person name="Baker S."/>
            <person name="Barry K."/>
            <person name="Bills G."/>
            <person name="Bluhm B."/>
            <person name="Cannon C."/>
            <person name="Castanera R."/>
            <person name="Culley D."/>
            <person name="Daum C."/>
            <person name="Ezra D."/>
            <person name="Gonzalez J."/>
            <person name="Henrissat B."/>
            <person name="Kuo A."/>
            <person name="Liang C."/>
            <person name="Lipzen A."/>
            <person name="Lutzoni F."/>
            <person name="Magnuson J."/>
            <person name="Mondo S."/>
            <person name="Nolan M."/>
            <person name="Ohm R."/>
            <person name="Pangilinan J."/>
            <person name="Park H.-J."/>
            <person name="Ramirez L."/>
            <person name="Alfaro M."/>
            <person name="Sun H."/>
            <person name="Tritt A."/>
            <person name="Yoshinaga Y."/>
            <person name="Zwiers L.-H."/>
            <person name="Turgeon B."/>
            <person name="Goodwin S."/>
            <person name="Spatafora J."/>
            <person name="Crous P."/>
            <person name="Grigoriev I."/>
        </authorList>
    </citation>
    <scope>NUCLEOTIDE SEQUENCE</scope>
    <source>
        <strain evidence="2">CBS 113979</strain>
    </source>
</reference>
<dbReference type="EMBL" id="ML977149">
    <property type="protein sequence ID" value="KAF1988138.1"/>
    <property type="molecule type" value="Genomic_DNA"/>
</dbReference>
<proteinExistence type="predicted"/>
<feature type="compositionally biased region" description="Pro residues" evidence="1">
    <location>
        <begin position="119"/>
        <end position="145"/>
    </location>
</feature>
<feature type="compositionally biased region" description="Basic and acidic residues" evidence="1">
    <location>
        <begin position="188"/>
        <end position="218"/>
    </location>
</feature>
<evidence type="ECO:0000313" key="2">
    <source>
        <dbReference type="EMBL" id="KAF1988138.1"/>
    </source>
</evidence>
<sequence>MVLSALSSISYFSTVSRLRISLPSHFSNLSTYHLVKFISRIRQTRPNPIRLSGHNVMAAQSYYSSFGGGGGGPQTGPQQQPNYPYQQQPPPSQQFQQPYFPPPPKQPFNSNSPSSPSIHGPPPAYTPHPPQHSNNPPYPATPPHVPQREQAGYLRPPSAFGSKLDPSRSYSSPPDNRRPRRRSSGSHVRFEDSDADDRRYSGERYIDDDSESSRETRRDRHRSRSRSGHHSHHRKHSFNADKERRDRDTFLGAGGGALLGDALFPGLGTVGGLLLGGWGGHHHAKKRSRSSTETGRHSGY</sequence>
<organism evidence="2 3">
    <name type="scientific">Aulographum hederae CBS 113979</name>
    <dbReference type="NCBI Taxonomy" id="1176131"/>
    <lineage>
        <taxon>Eukaryota</taxon>
        <taxon>Fungi</taxon>
        <taxon>Dikarya</taxon>
        <taxon>Ascomycota</taxon>
        <taxon>Pezizomycotina</taxon>
        <taxon>Dothideomycetes</taxon>
        <taxon>Pleosporomycetidae</taxon>
        <taxon>Aulographales</taxon>
        <taxon>Aulographaceae</taxon>
    </lineage>
</organism>
<feature type="compositionally biased region" description="Basic residues" evidence="1">
    <location>
        <begin position="280"/>
        <end position="289"/>
    </location>
</feature>
<feature type="compositionally biased region" description="Low complexity" evidence="1">
    <location>
        <begin position="107"/>
        <end position="118"/>
    </location>
</feature>
<feature type="compositionally biased region" description="Basic residues" evidence="1">
    <location>
        <begin position="219"/>
        <end position="237"/>
    </location>
</feature>
<feature type="compositionally biased region" description="Low complexity" evidence="1">
    <location>
        <begin position="75"/>
        <end position="86"/>
    </location>
</feature>
<feature type="region of interest" description="Disordered" evidence="1">
    <location>
        <begin position="274"/>
        <end position="300"/>
    </location>
</feature>
<accession>A0A6G1H5A4</accession>
<evidence type="ECO:0000256" key="1">
    <source>
        <dbReference type="SAM" id="MobiDB-lite"/>
    </source>
</evidence>
<protein>
    <submittedName>
        <fullName evidence="2">Uncharacterized protein</fullName>
    </submittedName>
</protein>
<dbReference type="Proteomes" id="UP000800041">
    <property type="component" value="Unassembled WGS sequence"/>
</dbReference>